<dbReference type="PATRIC" id="fig|1032488.3.peg.979"/>
<dbReference type="EC" id="2.3.1.41" evidence="4"/>
<dbReference type="CDD" id="cd00827">
    <property type="entry name" value="init_cond_enzymes"/>
    <property type="match status" value="1"/>
</dbReference>
<dbReference type="InterPro" id="IPR016039">
    <property type="entry name" value="Thiolase-like"/>
</dbReference>
<dbReference type="GO" id="GO:0004315">
    <property type="term" value="F:3-oxoacyl-[acyl-carrier-protein] synthase activity"/>
    <property type="evidence" value="ECO:0007669"/>
    <property type="project" value="UniProtKB-EC"/>
</dbReference>
<dbReference type="GO" id="GO:0044550">
    <property type="term" value="P:secondary metabolite biosynthetic process"/>
    <property type="evidence" value="ECO:0007669"/>
    <property type="project" value="TreeGrafter"/>
</dbReference>
<gene>
    <name evidence="4" type="primary">fabH</name>
    <name evidence="4" type="ORF">HMPREF9371_1043</name>
</gene>
<evidence type="ECO:0000256" key="2">
    <source>
        <dbReference type="ARBA" id="ARBA00023315"/>
    </source>
</evidence>
<dbReference type="Pfam" id="PF08541">
    <property type="entry name" value="ACP_syn_III_C"/>
    <property type="match status" value="1"/>
</dbReference>
<dbReference type="Proteomes" id="UP000003019">
    <property type="component" value="Unassembled WGS sequence"/>
</dbReference>
<protein>
    <submittedName>
        <fullName evidence="4">3-oxoacyl-[acyl-carrier-protein] synthase III</fullName>
        <ecNumber evidence="4">2.3.1.41</ecNumber>
    </submittedName>
</protein>
<dbReference type="STRING" id="1032488.HMPREF9371_1043"/>
<dbReference type="InterPro" id="IPR013747">
    <property type="entry name" value="ACP_syn_III_C"/>
</dbReference>
<evidence type="ECO:0000256" key="1">
    <source>
        <dbReference type="ARBA" id="ARBA00022679"/>
    </source>
</evidence>
<dbReference type="HOGENOM" id="CLU_064081_1_0_4"/>
<comment type="caution">
    <text evidence="4">The sequence shown here is derived from an EMBL/GenBank/DDBJ whole genome shotgun (WGS) entry which is preliminary data.</text>
</comment>
<keyword evidence="1 4" id="KW-0808">Transferase</keyword>
<proteinExistence type="predicted"/>
<accession>G4CHF4</accession>
<dbReference type="EMBL" id="AGAY01000039">
    <property type="protein sequence ID" value="EGY52738.1"/>
    <property type="molecule type" value="Genomic_DNA"/>
</dbReference>
<reference evidence="4 5" key="1">
    <citation type="submission" date="2011-05" db="EMBL/GenBank/DDBJ databases">
        <authorList>
            <person name="Muzny D."/>
            <person name="Qin X."/>
            <person name="Deng J."/>
            <person name="Jiang H."/>
            <person name="Liu Y."/>
            <person name="Qu J."/>
            <person name="Song X.-Z."/>
            <person name="Zhang L."/>
            <person name="Thornton R."/>
            <person name="Coyle M."/>
            <person name="Francisco L."/>
            <person name="Jackson L."/>
            <person name="Javaid M."/>
            <person name="Korchina V."/>
            <person name="Kovar C."/>
            <person name="Mata R."/>
            <person name="Mathew T."/>
            <person name="Ngo R."/>
            <person name="Nguyen L."/>
            <person name="Nguyen N."/>
            <person name="Okwuonu G."/>
            <person name="Ongeri F."/>
            <person name="Pham C."/>
            <person name="Simmons D."/>
            <person name="Wilczek-Boney K."/>
            <person name="Hale W."/>
            <person name="Jakkamsetti A."/>
            <person name="Pham P."/>
            <person name="Ruth R."/>
            <person name="San Lucas F."/>
            <person name="Warren J."/>
            <person name="Zhang J."/>
            <person name="Zhao Z."/>
            <person name="Zhou C."/>
            <person name="Zhu D."/>
            <person name="Lee S."/>
            <person name="Bess C."/>
            <person name="Blankenburg K."/>
            <person name="Forbes L."/>
            <person name="Fu Q."/>
            <person name="Gubbala S."/>
            <person name="Hirani K."/>
            <person name="Jayaseelan J.C."/>
            <person name="Lara F."/>
            <person name="Munidasa M."/>
            <person name="Palculict T."/>
            <person name="Patil S."/>
            <person name="Pu L.-L."/>
            <person name="Saada N."/>
            <person name="Tang L."/>
            <person name="Weissenberger G."/>
            <person name="Zhu Y."/>
            <person name="Hemphill L."/>
            <person name="Shang Y."/>
            <person name="Youmans B."/>
            <person name="Ayvaz T."/>
            <person name="Ross M."/>
            <person name="Santibanez J."/>
            <person name="Aqrawi P."/>
            <person name="Gross S."/>
            <person name="Joshi V."/>
            <person name="Fowler G."/>
            <person name="Nazareth L."/>
            <person name="Reid J."/>
            <person name="Worley K."/>
            <person name="Petrosino J."/>
            <person name="Highlander S."/>
            <person name="Gibbs R."/>
        </authorList>
    </citation>
    <scope>NUCLEOTIDE SEQUENCE [LARGE SCALE GENOMIC DNA]</scope>
    <source>
        <strain evidence="4 5">871</strain>
    </source>
</reference>
<dbReference type="PANTHER" id="PTHR34069">
    <property type="entry name" value="3-OXOACYL-[ACYL-CARRIER-PROTEIN] SYNTHASE 3"/>
    <property type="match status" value="1"/>
</dbReference>
<keyword evidence="5" id="KW-1185">Reference proteome</keyword>
<dbReference type="NCBIfam" id="NF005293">
    <property type="entry name" value="PRK06816.1"/>
    <property type="match status" value="1"/>
</dbReference>
<dbReference type="Gene3D" id="3.40.47.10">
    <property type="match status" value="2"/>
</dbReference>
<name>G4CHF4_9NEIS</name>
<organism evidence="4 5">
    <name type="scientific">Neisseria shayeganii 871</name>
    <dbReference type="NCBI Taxonomy" id="1032488"/>
    <lineage>
        <taxon>Bacteria</taxon>
        <taxon>Pseudomonadati</taxon>
        <taxon>Pseudomonadota</taxon>
        <taxon>Betaproteobacteria</taxon>
        <taxon>Neisseriales</taxon>
        <taxon>Neisseriaceae</taxon>
        <taxon>Neisseria</taxon>
    </lineage>
</organism>
<evidence type="ECO:0000313" key="5">
    <source>
        <dbReference type="Proteomes" id="UP000003019"/>
    </source>
</evidence>
<dbReference type="AlphaFoldDB" id="G4CHF4"/>
<dbReference type="OrthoDB" id="2514738at2"/>
<evidence type="ECO:0000259" key="3">
    <source>
        <dbReference type="Pfam" id="PF08541"/>
    </source>
</evidence>
<evidence type="ECO:0000313" key="4">
    <source>
        <dbReference type="EMBL" id="EGY52738.1"/>
    </source>
</evidence>
<keyword evidence="2 4" id="KW-0012">Acyltransferase</keyword>
<dbReference type="PANTHER" id="PTHR34069:SF2">
    <property type="entry name" value="BETA-KETOACYL-[ACYL-CARRIER-PROTEIN] SYNTHASE III"/>
    <property type="match status" value="1"/>
</dbReference>
<sequence>MPCPPADTTPLTTREHNLTALSDVYLTHIAAFLPNDPVDNEQMEAVLGMAGDLPSRVKKMILRSNGIRSRHYAIDPLNRAATHTSTELAAEAVRGLLAQGIAPADITSLACGTSYPDQIMPGQGVMVHGLLPEIPPCEVVTTAGVCVAGMAAMKQAERAVRTGEHHLAVAVASEAASAVMRGENFRSEIDHQKLATAKPEIGFEKDFLRWMLSDGAGAAALSNRPLSGSLNFKIHWIELFSYANEMPVCMYAGGEVADGSFTGWKGVPPEEREQRSLMAIKQDVKLLNEHIIHYTVEKPLAALIPKHGLRAEDIDWFLPHYSSGFFRDKVAAGLENAGLPIAQEKWFTNLHEKGNTGSASIYIILEEFMRRANVQAGQKILCYIPESGRFSSCFMLLEAV</sequence>
<feature type="domain" description="Beta-ketoacyl-[acyl-carrier-protein] synthase III C-terminal" evidence="3">
    <location>
        <begin position="306"/>
        <end position="382"/>
    </location>
</feature>
<dbReference type="SUPFAM" id="SSF53901">
    <property type="entry name" value="Thiolase-like"/>
    <property type="match status" value="2"/>
</dbReference>